<dbReference type="Pfam" id="PF00196">
    <property type="entry name" value="GerE"/>
    <property type="match status" value="1"/>
</dbReference>
<keyword evidence="6" id="KW-1185">Reference proteome</keyword>
<evidence type="ECO:0000256" key="3">
    <source>
        <dbReference type="ARBA" id="ARBA00023163"/>
    </source>
</evidence>
<dbReference type="InterPro" id="IPR036388">
    <property type="entry name" value="WH-like_DNA-bd_sf"/>
</dbReference>
<dbReference type="SUPFAM" id="SSF46894">
    <property type="entry name" value="C-terminal effector domain of the bipartite response regulators"/>
    <property type="match status" value="1"/>
</dbReference>
<dbReference type="SUPFAM" id="SSF55781">
    <property type="entry name" value="GAF domain-like"/>
    <property type="match status" value="1"/>
</dbReference>
<comment type="caution">
    <text evidence="5">The sequence shown here is derived from an EMBL/GenBank/DDBJ whole genome shotgun (WGS) entry which is preliminary data.</text>
</comment>
<organism evidence="5 6">
    <name type="scientific">Streptomyces longisporus</name>
    <dbReference type="NCBI Taxonomy" id="1948"/>
    <lineage>
        <taxon>Bacteria</taxon>
        <taxon>Bacillati</taxon>
        <taxon>Actinomycetota</taxon>
        <taxon>Actinomycetes</taxon>
        <taxon>Kitasatosporales</taxon>
        <taxon>Streptomycetaceae</taxon>
        <taxon>Streptomyces</taxon>
    </lineage>
</organism>
<protein>
    <recommendedName>
        <fullName evidence="4">HTH luxR-type domain-containing protein</fullName>
    </recommendedName>
</protein>
<feature type="domain" description="HTH luxR-type" evidence="4">
    <location>
        <begin position="294"/>
        <end position="351"/>
    </location>
</feature>
<dbReference type="PANTHER" id="PTHR44688">
    <property type="entry name" value="DNA-BINDING TRANSCRIPTIONAL ACTIVATOR DEVR_DOSR"/>
    <property type="match status" value="1"/>
</dbReference>
<dbReference type="InterPro" id="IPR029016">
    <property type="entry name" value="GAF-like_dom_sf"/>
</dbReference>
<accession>A0ABN3LGI4</accession>
<dbReference type="PRINTS" id="PR00038">
    <property type="entry name" value="HTHLUXR"/>
</dbReference>
<evidence type="ECO:0000256" key="1">
    <source>
        <dbReference type="ARBA" id="ARBA00023015"/>
    </source>
</evidence>
<dbReference type="Proteomes" id="UP001501777">
    <property type="component" value="Unassembled WGS sequence"/>
</dbReference>
<dbReference type="PANTHER" id="PTHR44688:SF16">
    <property type="entry name" value="DNA-BINDING TRANSCRIPTIONAL ACTIVATOR DEVR_DOSR"/>
    <property type="match status" value="1"/>
</dbReference>
<keyword evidence="2" id="KW-0238">DNA-binding</keyword>
<dbReference type="EMBL" id="BAAASG010000006">
    <property type="protein sequence ID" value="GAA2483860.1"/>
    <property type="molecule type" value="Genomic_DNA"/>
</dbReference>
<dbReference type="RefSeq" id="WP_344399948.1">
    <property type="nucleotide sequence ID" value="NZ_BAAASG010000006.1"/>
</dbReference>
<dbReference type="SMART" id="SM00421">
    <property type="entry name" value="HTH_LUXR"/>
    <property type="match status" value="1"/>
</dbReference>
<dbReference type="InterPro" id="IPR000792">
    <property type="entry name" value="Tscrpt_reg_LuxR_C"/>
</dbReference>
<evidence type="ECO:0000259" key="4">
    <source>
        <dbReference type="SMART" id="SM00421"/>
    </source>
</evidence>
<gene>
    <name evidence="5" type="ORF">GCM10010276_21870</name>
</gene>
<dbReference type="Gene3D" id="3.30.450.40">
    <property type="match status" value="1"/>
</dbReference>
<dbReference type="InterPro" id="IPR016032">
    <property type="entry name" value="Sig_transdc_resp-reg_C-effctor"/>
</dbReference>
<proteinExistence type="predicted"/>
<name>A0ABN3LGI4_STRLO</name>
<sequence length="361" mass="39174">MATGIRERRVERLIDRCYAGLDLPELTIEVLHRLPDILPLEAVFFASVDPATLLFTSMAAQEPLDGASSLFLDNEYGREDVNKFTALARGPDTVTSLDRATRGQRSESARYREIMAGLGLGDELRAALIAGRDCWGVLCLHRADGRAGFCGQDLDVLRKIAPHLAEGLRRTVVQETLKRAGPATPDTPGVIVLDLELALVSISPDAEQWLARLPGPRIVGLPVPVYSVAARLATPEDVPETAAADRHGSVRLRTSDGQWLSLHATRLRGPVGEQIGVVVEPAPAAEIGSLILAAHGLTPAQNRVTALVLEGCSTREIVQRLHVSAYTVQEHLTAVFARFGVRSRRELITALLSSHRPNQEE</sequence>
<dbReference type="Gene3D" id="1.10.10.10">
    <property type="entry name" value="Winged helix-like DNA-binding domain superfamily/Winged helix DNA-binding domain"/>
    <property type="match status" value="1"/>
</dbReference>
<keyword evidence="3" id="KW-0804">Transcription</keyword>
<evidence type="ECO:0000313" key="5">
    <source>
        <dbReference type="EMBL" id="GAA2483860.1"/>
    </source>
</evidence>
<evidence type="ECO:0000256" key="2">
    <source>
        <dbReference type="ARBA" id="ARBA00023125"/>
    </source>
</evidence>
<evidence type="ECO:0000313" key="6">
    <source>
        <dbReference type="Proteomes" id="UP001501777"/>
    </source>
</evidence>
<reference evidence="5 6" key="1">
    <citation type="journal article" date="2019" name="Int. J. Syst. Evol. Microbiol.">
        <title>The Global Catalogue of Microorganisms (GCM) 10K type strain sequencing project: providing services to taxonomists for standard genome sequencing and annotation.</title>
        <authorList>
            <consortium name="The Broad Institute Genomics Platform"/>
            <consortium name="The Broad Institute Genome Sequencing Center for Infectious Disease"/>
            <person name="Wu L."/>
            <person name="Ma J."/>
        </authorList>
    </citation>
    <scope>NUCLEOTIDE SEQUENCE [LARGE SCALE GENOMIC DNA]</scope>
    <source>
        <strain evidence="5 6">JCM 4395</strain>
    </source>
</reference>
<keyword evidence="1" id="KW-0805">Transcription regulation</keyword>